<gene>
    <name evidence="1" type="ordered locus">Ecym_8242</name>
</gene>
<keyword evidence="2" id="KW-1185">Reference proteome</keyword>
<dbReference type="Proteomes" id="UP000006790">
    <property type="component" value="Chromosome 8"/>
</dbReference>
<accession>G8JXF2</accession>
<name>G8JXF2_ERECY</name>
<dbReference type="GeneID" id="11472725"/>
<reference evidence="2" key="1">
    <citation type="journal article" date="2012" name="G3 (Bethesda)">
        <title>Pichia sorbitophila, an interspecies yeast hybrid reveals early steps of genome resolution following polyploidization.</title>
        <authorList>
            <person name="Leh Louis V."/>
            <person name="Despons L."/>
            <person name="Friedrich A."/>
            <person name="Martin T."/>
            <person name="Durrens P."/>
            <person name="Casaregola S."/>
            <person name="Neuveglise C."/>
            <person name="Fairhead C."/>
            <person name="Marck C."/>
            <person name="Cruz J.A."/>
            <person name="Straub M.L."/>
            <person name="Kugler V."/>
            <person name="Sacerdot C."/>
            <person name="Uzunov Z."/>
            <person name="Thierry A."/>
            <person name="Weiss S."/>
            <person name="Bleykasten C."/>
            <person name="De Montigny J."/>
            <person name="Jacques N."/>
            <person name="Jung P."/>
            <person name="Lemaire M."/>
            <person name="Mallet S."/>
            <person name="Morel G."/>
            <person name="Richard G.F."/>
            <person name="Sarkar A."/>
            <person name="Savel G."/>
            <person name="Schacherer J."/>
            <person name="Seret M.L."/>
            <person name="Talla E."/>
            <person name="Samson G."/>
            <person name="Jubin C."/>
            <person name="Poulain J."/>
            <person name="Vacherie B."/>
            <person name="Barbe V."/>
            <person name="Pelletier E."/>
            <person name="Sherman D.J."/>
            <person name="Westhof E."/>
            <person name="Weissenbach J."/>
            <person name="Baret P.V."/>
            <person name="Wincker P."/>
            <person name="Gaillardin C."/>
            <person name="Dujon B."/>
            <person name="Souciet J.L."/>
        </authorList>
    </citation>
    <scope>NUCLEOTIDE SEQUENCE [LARGE SCALE GENOMIC DNA]</scope>
    <source>
        <strain evidence="2">CBS 270.75 / DBVPG 7215 / KCTC 17166 / NRRL Y-17582</strain>
    </source>
</reference>
<dbReference type="KEGG" id="erc:Ecym_8242"/>
<evidence type="ECO:0000313" key="1">
    <source>
        <dbReference type="EMBL" id="AET41526.1"/>
    </source>
</evidence>
<dbReference type="EMBL" id="CP002504">
    <property type="protein sequence ID" value="AET41526.1"/>
    <property type="molecule type" value="Genomic_DNA"/>
</dbReference>
<dbReference type="RefSeq" id="XP_003648343.1">
    <property type="nucleotide sequence ID" value="XM_003648295.1"/>
</dbReference>
<dbReference type="HOGENOM" id="CLU_1686139_0_0_1"/>
<dbReference type="OrthoDB" id="10275967at2759"/>
<dbReference type="InParanoid" id="G8JXF2"/>
<sequence>MSSWQGFGGLFCVDTTLPTIPEEEEPRVAEGSQASSLDMMSYAWADSPLTMVSVENVDDDGNSDNDEEGVYNIITRLVDMYDADIRNQELHLRFIREYVNILNSQIDTNILLSLRYLQSMMRPLQEVVNGVGRDRCGMVGGRGAVVSWGCDDENCPP</sequence>
<evidence type="ECO:0000313" key="2">
    <source>
        <dbReference type="Proteomes" id="UP000006790"/>
    </source>
</evidence>
<organism evidence="1 2">
    <name type="scientific">Eremothecium cymbalariae (strain CBS 270.75 / DBVPG 7215 / KCTC 17166 / NRRL Y-17582)</name>
    <name type="common">Yeast</name>
    <dbReference type="NCBI Taxonomy" id="931890"/>
    <lineage>
        <taxon>Eukaryota</taxon>
        <taxon>Fungi</taxon>
        <taxon>Dikarya</taxon>
        <taxon>Ascomycota</taxon>
        <taxon>Saccharomycotina</taxon>
        <taxon>Saccharomycetes</taxon>
        <taxon>Saccharomycetales</taxon>
        <taxon>Saccharomycetaceae</taxon>
        <taxon>Eremothecium</taxon>
    </lineage>
</organism>
<dbReference type="OMA" id="LVEMYHA"/>
<dbReference type="AlphaFoldDB" id="G8JXF2"/>
<proteinExistence type="predicted"/>
<protein>
    <submittedName>
        <fullName evidence="1">Uncharacterized protein</fullName>
    </submittedName>
</protein>